<dbReference type="Gene3D" id="3.30.40.10">
    <property type="entry name" value="Zinc/RING finger domain, C3HC4 (zinc finger)"/>
    <property type="match status" value="1"/>
</dbReference>
<accession>A0A2T2P2T3</accession>
<proteinExistence type="predicted"/>
<evidence type="ECO:0000256" key="2">
    <source>
        <dbReference type="ARBA" id="ARBA00022771"/>
    </source>
</evidence>
<dbReference type="EMBL" id="KZ678130">
    <property type="protein sequence ID" value="PSN71826.1"/>
    <property type="molecule type" value="Genomic_DNA"/>
</dbReference>
<evidence type="ECO:0000256" key="5">
    <source>
        <dbReference type="SAM" id="MobiDB-lite"/>
    </source>
</evidence>
<dbReference type="GO" id="GO:0008270">
    <property type="term" value="F:zinc ion binding"/>
    <property type="evidence" value="ECO:0007669"/>
    <property type="project" value="UniProtKB-KW"/>
</dbReference>
<feature type="compositionally biased region" description="Acidic residues" evidence="5">
    <location>
        <begin position="204"/>
        <end position="249"/>
    </location>
</feature>
<reference evidence="7 8" key="1">
    <citation type="journal article" date="2018" name="Front. Microbiol.">
        <title>Genome-Wide Analysis of Corynespora cassiicola Leaf Fall Disease Putative Effectors.</title>
        <authorList>
            <person name="Lopez D."/>
            <person name="Ribeiro S."/>
            <person name="Label P."/>
            <person name="Fumanal B."/>
            <person name="Venisse J.S."/>
            <person name="Kohler A."/>
            <person name="de Oliveira R.R."/>
            <person name="Labutti K."/>
            <person name="Lipzen A."/>
            <person name="Lail K."/>
            <person name="Bauer D."/>
            <person name="Ohm R.A."/>
            <person name="Barry K.W."/>
            <person name="Spatafora J."/>
            <person name="Grigoriev I.V."/>
            <person name="Martin F.M."/>
            <person name="Pujade-Renaud V."/>
        </authorList>
    </citation>
    <scope>NUCLEOTIDE SEQUENCE [LARGE SCALE GENOMIC DNA]</scope>
    <source>
        <strain evidence="7 8">Philippines</strain>
    </source>
</reference>
<name>A0A2T2P2T3_CORCC</name>
<dbReference type="OrthoDB" id="8062037at2759"/>
<dbReference type="PANTHER" id="PTHR45969:SF69">
    <property type="entry name" value="FINGER DOMAIN PROTEIN, PUTATIVE (AFU_ORTHOLOGUE AFUA_3G12190)-RELATED"/>
    <property type="match status" value="1"/>
</dbReference>
<dbReference type="InterPro" id="IPR013083">
    <property type="entry name" value="Znf_RING/FYVE/PHD"/>
</dbReference>
<gene>
    <name evidence="7" type="ORF">BS50DRAFT_657554</name>
</gene>
<evidence type="ECO:0000256" key="1">
    <source>
        <dbReference type="ARBA" id="ARBA00022723"/>
    </source>
</evidence>
<evidence type="ECO:0000259" key="6">
    <source>
        <dbReference type="PROSITE" id="PS50089"/>
    </source>
</evidence>
<dbReference type="Proteomes" id="UP000240883">
    <property type="component" value="Unassembled WGS sequence"/>
</dbReference>
<sequence length="331" mass="37203">MSDSSSTSSFEIPEGFHGWTYSEWVAYNYFFLGVNVSEQTSSDADTDTDAASTTSNAEFDEFEVTPLEDVEFELVGDPIATLDHADAFPRSQLPADWKCSICLYEADSDDGEDTAALRACGHVFHTDCFAGWANGACGGDVVSCPLCRGAVCAARERRPVIPEDDGYWSGGEVEFDFLREDYEGSGDPFMAIRGSMMRLRGEAPEEEEEEGGEEEEEEEDDEDEDDAEDEEEDSDDKEEEEEEEEEEEGIQSAYGTGIFKNLVFTAEGVLYIEGGVRMGVPLHEIRTILRRYFPTDYPFAFYNALDELNTRFKEHTKEYLEFCSNPERRLG</sequence>
<keyword evidence="3" id="KW-0862">Zinc</keyword>
<dbReference type="STRING" id="1448308.A0A2T2P2T3"/>
<feature type="region of interest" description="Disordered" evidence="5">
    <location>
        <begin position="200"/>
        <end position="254"/>
    </location>
</feature>
<dbReference type="CDD" id="cd16448">
    <property type="entry name" value="RING-H2"/>
    <property type="match status" value="1"/>
</dbReference>
<dbReference type="PROSITE" id="PS50089">
    <property type="entry name" value="ZF_RING_2"/>
    <property type="match status" value="1"/>
</dbReference>
<evidence type="ECO:0000256" key="4">
    <source>
        <dbReference type="PROSITE-ProRule" id="PRU00175"/>
    </source>
</evidence>
<organism evidence="7 8">
    <name type="scientific">Corynespora cassiicola Philippines</name>
    <dbReference type="NCBI Taxonomy" id="1448308"/>
    <lineage>
        <taxon>Eukaryota</taxon>
        <taxon>Fungi</taxon>
        <taxon>Dikarya</taxon>
        <taxon>Ascomycota</taxon>
        <taxon>Pezizomycotina</taxon>
        <taxon>Dothideomycetes</taxon>
        <taxon>Pleosporomycetidae</taxon>
        <taxon>Pleosporales</taxon>
        <taxon>Corynesporascaceae</taxon>
        <taxon>Corynespora</taxon>
    </lineage>
</organism>
<dbReference type="GO" id="GO:0016567">
    <property type="term" value="P:protein ubiquitination"/>
    <property type="evidence" value="ECO:0007669"/>
    <property type="project" value="TreeGrafter"/>
</dbReference>
<dbReference type="Pfam" id="PF13639">
    <property type="entry name" value="zf-RING_2"/>
    <property type="match status" value="1"/>
</dbReference>
<evidence type="ECO:0000256" key="3">
    <source>
        <dbReference type="ARBA" id="ARBA00022833"/>
    </source>
</evidence>
<keyword evidence="2 4" id="KW-0863">Zinc-finger</keyword>
<keyword evidence="1" id="KW-0479">Metal-binding</keyword>
<keyword evidence="8" id="KW-1185">Reference proteome</keyword>
<dbReference type="Gene3D" id="2.40.50.1060">
    <property type="match status" value="1"/>
</dbReference>
<dbReference type="PANTHER" id="PTHR45969">
    <property type="entry name" value="RING ZINC FINGER PROTEIN-RELATED"/>
    <property type="match status" value="1"/>
</dbReference>
<dbReference type="SMART" id="SM00184">
    <property type="entry name" value="RING"/>
    <property type="match status" value="1"/>
</dbReference>
<evidence type="ECO:0000313" key="7">
    <source>
        <dbReference type="EMBL" id="PSN71826.1"/>
    </source>
</evidence>
<feature type="domain" description="RING-type" evidence="6">
    <location>
        <begin position="99"/>
        <end position="148"/>
    </location>
</feature>
<evidence type="ECO:0000313" key="8">
    <source>
        <dbReference type="Proteomes" id="UP000240883"/>
    </source>
</evidence>
<dbReference type="SUPFAM" id="SSF57850">
    <property type="entry name" value="RING/U-box"/>
    <property type="match status" value="1"/>
</dbReference>
<dbReference type="AlphaFoldDB" id="A0A2T2P2T3"/>
<dbReference type="InterPro" id="IPR001841">
    <property type="entry name" value="Znf_RING"/>
</dbReference>
<protein>
    <recommendedName>
        <fullName evidence="6">RING-type domain-containing protein</fullName>
    </recommendedName>
</protein>
<dbReference type="GO" id="GO:0061630">
    <property type="term" value="F:ubiquitin protein ligase activity"/>
    <property type="evidence" value="ECO:0007669"/>
    <property type="project" value="TreeGrafter"/>
</dbReference>